<dbReference type="InterPro" id="IPR035961">
    <property type="entry name" value="Rhabdovirus_nucleoprotein-like"/>
</dbReference>
<evidence type="ECO:0000256" key="7">
    <source>
        <dbReference type="ARBA" id="ARBA00022884"/>
    </source>
</evidence>
<evidence type="ECO:0000256" key="8">
    <source>
        <dbReference type="ARBA" id="ARBA00023086"/>
    </source>
</evidence>
<evidence type="ECO:0000259" key="12">
    <source>
        <dbReference type="Pfam" id="PF00945"/>
    </source>
</evidence>
<keyword evidence="6" id="KW-0946">Virion</keyword>
<evidence type="ECO:0000313" key="14">
    <source>
        <dbReference type="Proteomes" id="UP001256378"/>
    </source>
</evidence>
<evidence type="ECO:0000256" key="4">
    <source>
        <dbReference type="ARBA" id="ARBA00022497"/>
    </source>
</evidence>
<dbReference type="InterPro" id="IPR000448">
    <property type="entry name" value="Rhabdo_ncapsid"/>
</dbReference>
<dbReference type="InterPro" id="IPR023331">
    <property type="entry name" value="Rhabdovirus_ncapsid_C"/>
</dbReference>
<keyword evidence="5" id="KW-0167">Capsid protein</keyword>
<dbReference type="GO" id="GO:0019029">
    <property type="term" value="C:helical viral capsid"/>
    <property type="evidence" value="ECO:0007669"/>
    <property type="project" value="UniProtKB-KW"/>
</dbReference>
<evidence type="ECO:0000256" key="3">
    <source>
        <dbReference type="ARBA" id="ARBA00014389"/>
    </source>
</evidence>
<organism evidence="13 14">
    <name type="scientific">Inari rhabdovirus</name>
    <dbReference type="NCBI Taxonomy" id="2980584"/>
    <lineage>
        <taxon>Viruses</taxon>
        <taxon>Riboviria</taxon>
        <taxon>Orthornavirae</taxon>
        <taxon>Negarnaviricota</taxon>
        <taxon>Haploviricotina</taxon>
        <taxon>Monjiviricetes</taxon>
        <taxon>Mononegavirales</taxon>
        <taxon>Rhabdoviridae</taxon>
        <taxon>Alpharhabdovirinae</taxon>
        <taxon>Merhavirus</taxon>
        <taxon>Merhavirus inari</taxon>
    </lineage>
</organism>
<dbReference type="InterPro" id="IPR023330">
    <property type="entry name" value="Rhabdovirus_ncapsid_N"/>
</dbReference>
<dbReference type="Pfam" id="PF00945">
    <property type="entry name" value="Rhabdo_ncap"/>
    <property type="match status" value="1"/>
</dbReference>
<keyword evidence="10" id="KW-0687">Ribonucleoprotein</keyword>
<evidence type="ECO:0000313" key="13">
    <source>
        <dbReference type="EMBL" id="UYL94386.1"/>
    </source>
</evidence>
<evidence type="ECO:0000256" key="10">
    <source>
        <dbReference type="ARBA" id="ARBA00023274"/>
    </source>
</evidence>
<protein>
    <recommendedName>
        <fullName evidence="3">Nucleoprotein</fullName>
    </recommendedName>
    <alternativeName>
        <fullName evidence="11">Nucleocapsid protein</fullName>
    </alternativeName>
</protein>
<dbReference type="GO" id="GO:0019013">
    <property type="term" value="C:viral nucleocapsid"/>
    <property type="evidence" value="ECO:0007669"/>
    <property type="project" value="UniProtKB-KW"/>
</dbReference>
<proteinExistence type="predicted"/>
<evidence type="ECO:0000256" key="1">
    <source>
        <dbReference type="ARBA" id="ARBA00004192"/>
    </source>
</evidence>
<dbReference type="Gene3D" id="1.10.3610.10">
    <property type="entry name" value="Nucleoprotein"/>
    <property type="match status" value="1"/>
</dbReference>
<keyword evidence="7" id="KW-0694">RNA-binding</keyword>
<evidence type="ECO:0000256" key="11">
    <source>
        <dbReference type="ARBA" id="ARBA00033344"/>
    </source>
</evidence>
<feature type="domain" description="Rhabdovirus nucleocapsid" evidence="12">
    <location>
        <begin position="67"/>
        <end position="401"/>
    </location>
</feature>
<evidence type="ECO:0000256" key="9">
    <source>
        <dbReference type="ARBA" id="ARBA00023200"/>
    </source>
</evidence>
<dbReference type="GO" id="GO:0003723">
    <property type="term" value="F:RNA binding"/>
    <property type="evidence" value="ECO:0007669"/>
    <property type="project" value="UniProtKB-KW"/>
</dbReference>
<name>A0AAE9T980_9RHAB</name>
<dbReference type="EMBL" id="ON955143">
    <property type="protein sequence ID" value="UYL94386.1"/>
    <property type="molecule type" value="Viral_cRNA"/>
</dbReference>
<keyword evidence="8 13" id="KW-0543">Viral nucleoprotein</keyword>
<evidence type="ECO:0000256" key="6">
    <source>
        <dbReference type="ARBA" id="ARBA00022844"/>
    </source>
</evidence>
<sequence length="513" mass="57001">MGSPVVETVADIIAKQKIDVDRFQRALKKVKLQKIGSSYRPNPDQPTLFMGHDEDLAADDLNITCGITPTYPLEYFIANGFKKPKLTLPKALPDIKSASIGLKQLIYSSSPLTIHDVKLFLSTVMSKMEETCLEHWCGMGVEIAAKDMKVTPLKLFSVEECSQGQTASGEGLETNEILPALILITGCYRISLIKNDVYKAKIEKLINEQILAAGGPMNNATKCLQYLTPFYSDEEIIKCLAGLDMFLNKFIKNPYARARVGTIVTRYRDCSALLTLSFITDMVGFGAIDFSRWLFVPELSNQYNRIMMCGQDISNEFSYMPYMTCMKLSEKSPYSATVNSAMHLFAHAIGSAMMLTRSINAAFIPCNNQQGVLENAILFFYAQRKTLGYTPQFYTVAEKEEVDKILKRLADISKAVGSTADPAEERAKAEGSEGFVSPTEVVVELAKEPQTRDGLAWYKWIVEYKCQTPPEITDLVYTRLSSIKTPREGTIGDQLSRTAIAELQTAARNAAAV</sequence>
<dbReference type="SUPFAM" id="SSF140809">
    <property type="entry name" value="Rhabdovirus nucleoprotein-like"/>
    <property type="match status" value="1"/>
</dbReference>
<dbReference type="GO" id="GO:0030430">
    <property type="term" value="C:host cell cytoplasm"/>
    <property type="evidence" value="ECO:0007669"/>
    <property type="project" value="UniProtKB-SubCell"/>
</dbReference>
<dbReference type="Gene3D" id="1.10.3570.10">
    <property type="entry name" value="Rhabdovirus nucleocapsid protein like domain"/>
    <property type="match status" value="1"/>
</dbReference>
<keyword evidence="4" id="KW-1139">Helical capsid protein</keyword>
<reference evidence="13" key="1">
    <citation type="journal article" date="2022" name="Viruses">
        <title>Characterisation of the RNA Virome of Nine Ochlerotatus Species in Finland.</title>
        <authorList>
            <person name="Truong Nguyen P.T."/>
            <person name="Culverwell C.L."/>
            <person name="Suvanto M.T."/>
            <person name="Korhonen E.M."/>
            <person name="Uusitalo R."/>
            <person name="Vapalahti O."/>
            <person name="Smura T."/>
            <person name="Huhtamo E."/>
        </authorList>
    </citation>
    <scope>NUCLEOTIDE SEQUENCE</scope>
    <source>
        <strain evidence="13">FIN/L-2018/84</strain>
    </source>
</reference>
<keyword evidence="14" id="KW-1185">Reference proteome</keyword>
<dbReference type="Proteomes" id="UP001256378">
    <property type="component" value="Segment"/>
</dbReference>
<accession>A0AAE9T980</accession>
<dbReference type="GO" id="GO:1990904">
    <property type="term" value="C:ribonucleoprotein complex"/>
    <property type="evidence" value="ECO:0007669"/>
    <property type="project" value="UniProtKB-KW"/>
</dbReference>
<comment type="subcellular location">
    <subcellularLocation>
        <location evidence="1">Host cytoplasm</location>
    </subcellularLocation>
    <subcellularLocation>
        <location evidence="2">Virion</location>
    </subcellularLocation>
</comment>
<evidence type="ECO:0000256" key="5">
    <source>
        <dbReference type="ARBA" id="ARBA00022561"/>
    </source>
</evidence>
<evidence type="ECO:0000256" key="2">
    <source>
        <dbReference type="ARBA" id="ARBA00004328"/>
    </source>
</evidence>
<keyword evidence="9" id="KW-1035">Host cytoplasm</keyword>